<dbReference type="InterPro" id="IPR053235">
    <property type="entry name" value="Ser_Thr_kinase"/>
</dbReference>
<dbReference type="InterPro" id="IPR011009">
    <property type="entry name" value="Kinase-like_dom_sf"/>
</dbReference>
<dbReference type="EMBL" id="KV426402">
    <property type="protein sequence ID" value="KZV81289.1"/>
    <property type="molecule type" value="Genomic_DNA"/>
</dbReference>
<keyword evidence="3" id="KW-0808">Transferase</keyword>
<feature type="compositionally biased region" description="Acidic residues" evidence="1">
    <location>
        <begin position="253"/>
        <end position="263"/>
    </location>
</feature>
<evidence type="ECO:0000313" key="4">
    <source>
        <dbReference type="Proteomes" id="UP000077266"/>
    </source>
</evidence>
<dbReference type="GO" id="GO:0005524">
    <property type="term" value="F:ATP binding"/>
    <property type="evidence" value="ECO:0007669"/>
    <property type="project" value="InterPro"/>
</dbReference>
<dbReference type="CDD" id="cd00180">
    <property type="entry name" value="PKc"/>
    <property type="match status" value="1"/>
</dbReference>
<dbReference type="STRING" id="1314781.A0A165ZBS4"/>
<accession>A0A165ZBS4</accession>
<dbReference type="AlphaFoldDB" id="A0A165ZBS4"/>
<feature type="region of interest" description="Disordered" evidence="1">
    <location>
        <begin position="246"/>
        <end position="307"/>
    </location>
</feature>
<dbReference type="InParanoid" id="A0A165ZBS4"/>
<dbReference type="Pfam" id="PF00069">
    <property type="entry name" value="Pkinase"/>
    <property type="match status" value="1"/>
</dbReference>
<gene>
    <name evidence="3" type="ORF">EXIGLDRAFT_779875</name>
</gene>
<reference evidence="3 4" key="1">
    <citation type="journal article" date="2016" name="Mol. Biol. Evol.">
        <title>Comparative Genomics of Early-Diverging Mushroom-Forming Fungi Provides Insights into the Origins of Lignocellulose Decay Capabilities.</title>
        <authorList>
            <person name="Nagy L.G."/>
            <person name="Riley R."/>
            <person name="Tritt A."/>
            <person name="Adam C."/>
            <person name="Daum C."/>
            <person name="Floudas D."/>
            <person name="Sun H."/>
            <person name="Yadav J.S."/>
            <person name="Pangilinan J."/>
            <person name="Larsson K.H."/>
            <person name="Matsuura K."/>
            <person name="Barry K."/>
            <person name="Labutti K."/>
            <person name="Kuo R."/>
            <person name="Ohm R.A."/>
            <person name="Bhattacharya S.S."/>
            <person name="Shirouzu T."/>
            <person name="Yoshinaga Y."/>
            <person name="Martin F.M."/>
            <person name="Grigoriev I.V."/>
            <person name="Hibbett D.S."/>
        </authorList>
    </citation>
    <scope>NUCLEOTIDE SEQUENCE [LARGE SCALE GENOMIC DNA]</scope>
    <source>
        <strain evidence="3 4">HHB12029</strain>
    </source>
</reference>
<feature type="compositionally biased region" description="Polar residues" evidence="1">
    <location>
        <begin position="285"/>
        <end position="296"/>
    </location>
</feature>
<feature type="domain" description="Protein kinase" evidence="2">
    <location>
        <begin position="324"/>
        <end position="541"/>
    </location>
</feature>
<dbReference type="InterPro" id="IPR008271">
    <property type="entry name" value="Ser/Thr_kinase_AS"/>
</dbReference>
<dbReference type="Proteomes" id="UP000077266">
    <property type="component" value="Unassembled WGS sequence"/>
</dbReference>
<dbReference type="SMART" id="SM00220">
    <property type="entry name" value="S_TKc"/>
    <property type="match status" value="1"/>
</dbReference>
<dbReference type="PROSITE" id="PS00108">
    <property type="entry name" value="PROTEIN_KINASE_ST"/>
    <property type="match status" value="1"/>
</dbReference>
<evidence type="ECO:0000313" key="3">
    <source>
        <dbReference type="EMBL" id="KZV81289.1"/>
    </source>
</evidence>
<name>A0A165ZBS4_EXIGL</name>
<keyword evidence="4" id="KW-1185">Reference proteome</keyword>
<proteinExistence type="predicted"/>
<dbReference type="InterPro" id="IPR000719">
    <property type="entry name" value="Prot_kinase_dom"/>
</dbReference>
<sequence length="541" mass="60276">MTDSRGHAAGPTSFHDDASTLTREPFYVVLPSSYETPEEFQLEIPTNGNDDILELTHKLLVSVVHQSNPRLLWTDVAIETSFWNLSRNHDECTASHSHAYLKKTVGDCLQQIKAEVQKDVDAVDATWARRASPQALLASCFPMAARSIVSQLGQALVSDHADTIVYLGPVCLRQQEQLENSLEPVQDWLRRRYVLNALQLQSFDDGTGDAFTELKRCILELEDAVKLYEDWLYYHQYASDEFQPGLSGGPDPLCDDAGSEASEETAVAYSEPECHTPRPEEDSENSQPTGDANSTPKKAATSRDTAEECHLGQSAFPDLTDDIFFGGSPSARGASSVVHRGTLHQHDGVQIVAVKVVQVCGRDSHRVLKRLRRELHIWSRLKHRNILPIIGIYRQWDDTPSLVSPWCAYGNVCKYIDRQHAGGAPSQRITLTLDMLDQLLEALRYLHEHEPPIVHGDLKGDNIFVTDDGVLQLSDFGLSRTKGHVGSLNLESSNSDGRGTVRFMSREQIDRPAATVHSDMWASSCVFVEVIHIALEPQDVY</sequence>
<dbReference type="SUPFAM" id="SSF56112">
    <property type="entry name" value="Protein kinase-like (PK-like)"/>
    <property type="match status" value="1"/>
</dbReference>
<dbReference type="GO" id="GO:0004674">
    <property type="term" value="F:protein serine/threonine kinase activity"/>
    <property type="evidence" value="ECO:0007669"/>
    <property type="project" value="TreeGrafter"/>
</dbReference>
<dbReference type="Gene3D" id="1.10.510.10">
    <property type="entry name" value="Transferase(Phosphotransferase) domain 1"/>
    <property type="match status" value="1"/>
</dbReference>
<dbReference type="PANTHER" id="PTHR24361">
    <property type="entry name" value="MITOGEN-ACTIVATED KINASE KINASE KINASE"/>
    <property type="match status" value="1"/>
</dbReference>
<dbReference type="OrthoDB" id="4062651at2759"/>
<organism evidence="3 4">
    <name type="scientific">Exidia glandulosa HHB12029</name>
    <dbReference type="NCBI Taxonomy" id="1314781"/>
    <lineage>
        <taxon>Eukaryota</taxon>
        <taxon>Fungi</taxon>
        <taxon>Dikarya</taxon>
        <taxon>Basidiomycota</taxon>
        <taxon>Agaricomycotina</taxon>
        <taxon>Agaricomycetes</taxon>
        <taxon>Auriculariales</taxon>
        <taxon>Exidiaceae</taxon>
        <taxon>Exidia</taxon>
    </lineage>
</organism>
<protein>
    <submittedName>
        <fullName evidence="3">Kinase-like protein</fullName>
    </submittedName>
</protein>
<dbReference type="GO" id="GO:0005737">
    <property type="term" value="C:cytoplasm"/>
    <property type="evidence" value="ECO:0007669"/>
    <property type="project" value="TreeGrafter"/>
</dbReference>
<evidence type="ECO:0000256" key="1">
    <source>
        <dbReference type="SAM" id="MobiDB-lite"/>
    </source>
</evidence>
<keyword evidence="3" id="KW-0418">Kinase</keyword>
<dbReference type="PROSITE" id="PS50011">
    <property type="entry name" value="PROTEIN_KINASE_DOM"/>
    <property type="match status" value="1"/>
</dbReference>
<evidence type="ECO:0000259" key="2">
    <source>
        <dbReference type="PROSITE" id="PS50011"/>
    </source>
</evidence>